<evidence type="ECO:0000313" key="1">
    <source>
        <dbReference type="EMBL" id="KAK9720340.1"/>
    </source>
</evidence>
<evidence type="ECO:0000313" key="2">
    <source>
        <dbReference type="Proteomes" id="UP001458880"/>
    </source>
</evidence>
<name>A0AAW1KMS0_POPJA</name>
<dbReference type="Proteomes" id="UP001458880">
    <property type="component" value="Unassembled WGS sequence"/>
</dbReference>
<reference evidence="1 2" key="1">
    <citation type="journal article" date="2024" name="BMC Genomics">
        <title>De novo assembly and annotation of Popillia japonica's genome with initial clues to its potential as an invasive pest.</title>
        <authorList>
            <person name="Cucini C."/>
            <person name="Boschi S."/>
            <person name="Funari R."/>
            <person name="Cardaioli E."/>
            <person name="Iannotti N."/>
            <person name="Marturano G."/>
            <person name="Paoli F."/>
            <person name="Bruttini M."/>
            <person name="Carapelli A."/>
            <person name="Frati F."/>
            <person name="Nardi F."/>
        </authorList>
    </citation>
    <scope>NUCLEOTIDE SEQUENCE [LARGE SCALE GENOMIC DNA]</scope>
    <source>
        <strain evidence="1">DMR45628</strain>
    </source>
</reference>
<protein>
    <submittedName>
        <fullName evidence="1">Uncharacterized protein</fullName>
    </submittedName>
</protein>
<accession>A0AAW1KMS0</accession>
<proteinExistence type="predicted"/>
<keyword evidence="2" id="KW-1185">Reference proteome</keyword>
<comment type="caution">
    <text evidence="1">The sequence shown here is derived from an EMBL/GenBank/DDBJ whole genome shotgun (WGS) entry which is preliminary data.</text>
</comment>
<organism evidence="1 2">
    <name type="scientific">Popillia japonica</name>
    <name type="common">Japanese beetle</name>
    <dbReference type="NCBI Taxonomy" id="7064"/>
    <lineage>
        <taxon>Eukaryota</taxon>
        <taxon>Metazoa</taxon>
        <taxon>Ecdysozoa</taxon>
        <taxon>Arthropoda</taxon>
        <taxon>Hexapoda</taxon>
        <taxon>Insecta</taxon>
        <taxon>Pterygota</taxon>
        <taxon>Neoptera</taxon>
        <taxon>Endopterygota</taxon>
        <taxon>Coleoptera</taxon>
        <taxon>Polyphaga</taxon>
        <taxon>Scarabaeiformia</taxon>
        <taxon>Scarabaeidae</taxon>
        <taxon>Rutelinae</taxon>
        <taxon>Popillia</taxon>
    </lineage>
</organism>
<dbReference type="AlphaFoldDB" id="A0AAW1KMS0"/>
<gene>
    <name evidence="1" type="ORF">QE152_g22086</name>
</gene>
<sequence>MICFYDLYEYQANECKRLEKNSVKNEKLIGLKPALNHVTKIADRTGVEPNGLLPKKTTNYLPPRDSQNRPLCFKCTKYGDVSKYCKIDIGDCKEPQDNDEYGRKFPKYLVEISLWCNYSRYEIKSLH</sequence>
<dbReference type="EMBL" id="JASPKY010000211">
    <property type="protein sequence ID" value="KAK9720340.1"/>
    <property type="molecule type" value="Genomic_DNA"/>
</dbReference>